<protein>
    <recommendedName>
        <fullName evidence="3">DUF222 domain-containing protein</fullName>
    </recommendedName>
</protein>
<organism evidence="1 2">
    <name type="scientific">Corynebacterium casei LMG S-19264</name>
    <dbReference type="NCBI Taxonomy" id="1285583"/>
    <lineage>
        <taxon>Bacteria</taxon>
        <taxon>Bacillati</taxon>
        <taxon>Actinomycetota</taxon>
        <taxon>Actinomycetes</taxon>
        <taxon>Mycobacteriales</taxon>
        <taxon>Corynebacteriaceae</taxon>
        <taxon>Corynebacterium</taxon>
    </lineage>
</organism>
<dbReference type="EMBL" id="CP004350">
    <property type="protein sequence ID" value="AHI19309.1"/>
    <property type="molecule type" value="Genomic_DNA"/>
</dbReference>
<dbReference type="Proteomes" id="UP000019226">
    <property type="component" value="Chromosome"/>
</dbReference>
<reference evidence="2" key="1">
    <citation type="submission" date="2013-02" db="EMBL/GenBank/DDBJ databases">
        <title>The complete genome sequence of Corynebacterium casei LMG S-19264 (=DSM 44701).</title>
        <authorList>
            <person name="Ruckert C."/>
            <person name="Albersmeier A."/>
            <person name="Kalinowski J."/>
        </authorList>
    </citation>
    <scope>NUCLEOTIDE SEQUENCE [LARGE SCALE GENOMIC DNA]</scope>
    <source>
        <strain evidence="2">LMG S-19264</strain>
    </source>
</reference>
<evidence type="ECO:0000313" key="1">
    <source>
        <dbReference type="EMBL" id="AHI19309.1"/>
    </source>
</evidence>
<name>A0ABM5PMZ8_9CORY</name>
<gene>
    <name evidence="1" type="ORF">CCASEI_03645</name>
</gene>
<proteinExistence type="predicted"/>
<keyword evidence="2" id="KW-1185">Reference proteome</keyword>
<evidence type="ECO:0008006" key="3">
    <source>
        <dbReference type="Google" id="ProtNLM"/>
    </source>
</evidence>
<accession>A0ABM5PMZ8</accession>
<sequence>MADLLFGPTDAPDLQREFVALGEKRELSLERLLMIEKHAGKLKKPGAAWALRSELVALEGTYEVVDDYGRECVKVEARREVEEARRAATGSSESIFSKRTARN</sequence>
<evidence type="ECO:0000313" key="2">
    <source>
        <dbReference type="Proteomes" id="UP000019226"/>
    </source>
</evidence>